<dbReference type="HOGENOM" id="CLU_2013623_0_0_11"/>
<name>K0JTG1_SACES</name>
<dbReference type="AlphaFoldDB" id="K0JTG1"/>
<dbReference type="Proteomes" id="UP000006281">
    <property type="component" value="Chromosome"/>
</dbReference>
<dbReference type="BioCyc" id="SESP1179773:BN6_RS18320-MONOMER"/>
<evidence type="ECO:0000313" key="2">
    <source>
        <dbReference type="Proteomes" id="UP000006281"/>
    </source>
</evidence>
<accession>K0JTG1</accession>
<evidence type="ECO:0000313" key="1">
    <source>
        <dbReference type="EMBL" id="CCH31075.1"/>
    </source>
</evidence>
<organism evidence="1 2">
    <name type="scientific">Saccharothrix espanaensis (strain ATCC 51144 / DSM 44229 / JCM 9112 / NBRC 15066 / NRRL 15764)</name>
    <dbReference type="NCBI Taxonomy" id="1179773"/>
    <lineage>
        <taxon>Bacteria</taxon>
        <taxon>Bacillati</taxon>
        <taxon>Actinomycetota</taxon>
        <taxon>Actinomycetes</taxon>
        <taxon>Pseudonocardiales</taxon>
        <taxon>Pseudonocardiaceae</taxon>
        <taxon>Saccharothrix</taxon>
    </lineage>
</organism>
<reference evidence="1 2" key="1">
    <citation type="journal article" date="2012" name="BMC Genomics">
        <title>Complete genome sequence of Saccharothrix espanaensis DSM 44229T and comparison to the other completely sequenced Pseudonocardiaceae.</title>
        <authorList>
            <person name="Strobel T."/>
            <person name="Al-Dilaimi A."/>
            <person name="Blom J."/>
            <person name="Gessner A."/>
            <person name="Kalinowski J."/>
            <person name="Luzhetska M."/>
            <person name="Puhler A."/>
            <person name="Szczepanowski R."/>
            <person name="Bechthold A."/>
            <person name="Ruckert C."/>
        </authorList>
    </citation>
    <scope>NUCLEOTIDE SEQUENCE [LARGE SCALE GENOMIC DNA]</scope>
    <source>
        <strain evidence="2">ATCC 51144 / DSM 44229 / JCM 9112 / NBRC 15066 / NRRL 15764</strain>
    </source>
</reference>
<protein>
    <submittedName>
        <fullName evidence="1">Uncharacterized protein</fullName>
    </submittedName>
</protein>
<dbReference type="STRING" id="1179773.BN6_37840"/>
<dbReference type="RefSeq" id="WP_015101187.1">
    <property type="nucleotide sequence ID" value="NC_019673.1"/>
</dbReference>
<gene>
    <name evidence="1" type="ordered locus">BN6_37840</name>
</gene>
<dbReference type="PATRIC" id="fig|1179773.3.peg.3784"/>
<dbReference type="KEGG" id="sesp:BN6_37840"/>
<sequence length="123" mass="13560">MTPSFSDQWDVLRVESDGTTTDFALRRLPGRTVWLVEGPPSHWFTGGAVELADTTLSAFHHRWLPHHLKEWVGLVRISVPGRSKLYAAQDVPLSEDGFSVVLDLGGTRYRLVVGCSDDSAPGT</sequence>
<dbReference type="EMBL" id="HE804045">
    <property type="protein sequence ID" value="CCH31075.1"/>
    <property type="molecule type" value="Genomic_DNA"/>
</dbReference>
<proteinExistence type="predicted"/>
<keyword evidence="2" id="KW-1185">Reference proteome</keyword>